<reference evidence="1 2" key="1">
    <citation type="journal article" date="2012" name="Genome Biol.">
        <title>Sequencing three crocodilian genomes to illuminate the evolution of archosaurs and amniotes.</title>
        <authorList>
            <person name="St John J.A."/>
            <person name="Braun E.L."/>
            <person name="Isberg S.R."/>
            <person name="Miles L.G."/>
            <person name="Chong A.Y."/>
            <person name="Gongora J."/>
            <person name="Dalzell P."/>
            <person name="Moran C."/>
            <person name="Bed'hom B."/>
            <person name="Abzhanov A."/>
            <person name="Burgess S.C."/>
            <person name="Cooksey A.M."/>
            <person name="Castoe T.A."/>
            <person name="Crawford N.G."/>
            <person name="Densmore L.D."/>
            <person name="Drew J.C."/>
            <person name="Edwards S.V."/>
            <person name="Faircloth B.C."/>
            <person name="Fujita M.K."/>
            <person name="Greenwold M.J."/>
            <person name="Hoffmann F.G."/>
            <person name="Howard J.M."/>
            <person name="Iguchi T."/>
            <person name="Janes D.E."/>
            <person name="Khan S.Y."/>
            <person name="Kohno S."/>
            <person name="de Koning A.J."/>
            <person name="Lance S.L."/>
            <person name="McCarthy F.M."/>
            <person name="McCormack J.E."/>
            <person name="Merchant M.E."/>
            <person name="Peterson D.G."/>
            <person name="Pollock D.D."/>
            <person name="Pourmand N."/>
            <person name="Raney B.J."/>
            <person name="Roessler K.A."/>
            <person name="Sanford J.R."/>
            <person name="Sawyer R.H."/>
            <person name="Schmidt C.J."/>
            <person name="Triplett E.W."/>
            <person name="Tuberville T.D."/>
            <person name="Venegas-Anaya M."/>
            <person name="Howard J.T."/>
            <person name="Jarvis E.D."/>
            <person name="Guillette L.J.Jr."/>
            <person name="Glenn T.C."/>
            <person name="Green R.E."/>
            <person name="Ray D.A."/>
        </authorList>
    </citation>
    <scope>NUCLEOTIDE SEQUENCE [LARGE SCALE GENOMIC DNA]</scope>
    <source>
        <strain evidence="1">KSC_2009_1</strain>
    </source>
</reference>
<gene>
    <name evidence="1" type="ORF">Y1Q_0004371</name>
</gene>
<dbReference type="AlphaFoldDB" id="A0A151MIY4"/>
<proteinExistence type="predicted"/>
<evidence type="ECO:0000313" key="2">
    <source>
        <dbReference type="Proteomes" id="UP000050525"/>
    </source>
</evidence>
<name>A0A151MIY4_ALLMI</name>
<protein>
    <submittedName>
        <fullName evidence="1">Uncharacterized protein</fullName>
    </submittedName>
</protein>
<sequence length="87" mass="10075">MRKEVGYREKMASSFLHLSKSSMWLPASTICSYYTLIRCRIRKCTWVKTPEQDLLSDVEKKLQGKVPAMISSRNAKMLYENLAEKGL</sequence>
<comment type="caution">
    <text evidence="1">The sequence shown here is derived from an EMBL/GenBank/DDBJ whole genome shotgun (WGS) entry which is preliminary data.</text>
</comment>
<evidence type="ECO:0000313" key="1">
    <source>
        <dbReference type="EMBL" id="KYO24360.1"/>
    </source>
</evidence>
<dbReference type="Proteomes" id="UP000050525">
    <property type="component" value="Unassembled WGS sequence"/>
</dbReference>
<dbReference type="EMBL" id="AKHW03006099">
    <property type="protein sequence ID" value="KYO24360.1"/>
    <property type="molecule type" value="Genomic_DNA"/>
</dbReference>
<keyword evidence="2" id="KW-1185">Reference proteome</keyword>
<organism evidence="1 2">
    <name type="scientific">Alligator mississippiensis</name>
    <name type="common">American alligator</name>
    <dbReference type="NCBI Taxonomy" id="8496"/>
    <lineage>
        <taxon>Eukaryota</taxon>
        <taxon>Metazoa</taxon>
        <taxon>Chordata</taxon>
        <taxon>Craniata</taxon>
        <taxon>Vertebrata</taxon>
        <taxon>Euteleostomi</taxon>
        <taxon>Archelosauria</taxon>
        <taxon>Archosauria</taxon>
        <taxon>Crocodylia</taxon>
        <taxon>Alligatoridae</taxon>
        <taxon>Alligatorinae</taxon>
        <taxon>Alligator</taxon>
    </lineage>
</organism>
<accession>A0A151MIY4</accession>